<gene>
    <name evidence="2" type="ORF">M440DRAFT_322419</name>
</gene>
<dbReference type="EMBL" id="KZ679132">
    <property type="protein sequence ID" value="PTB76524.1"/>
    <property type="molecule type" value="Genomic_DNA"/>
</dbReference>
<feature type="region of interest" description="Disordered" evidence="1">
    <location>
        <begin position="70"/>
        <end position="91"/>
    </location>
</feature>
<evidence type="ECO:0000256" key="1">
    <source>
        <dbReference type="SAM" id="MobiDB-lite"/>
    </source>
</evidence>
<reference evidence="2 3" key="1">
    <citation type="submission" date="2016-07" db="EMBL/GenBank/DDBJ databases">
        <title>Multiple horizontal gene transfer events from other fungi enriched the ability of initially mycotrophic Trichoderma (Ascomycota) to feed on dead plant biomass.</title>
        <authorList>
            <consortium name="DOE Joint Genome Institute"/>
            <person name="Aerts A."/>
            <person name="Atanasova L."/>
            <person name="Chenthamara K."/>
            <person name="Zhang J."/>
            <person name="Grujic M."/>
            <person name="Henrissat B."/>
            <person name="Kuo A."/>
            <person name="Salamov A."/>
            <person name="Lipzen A."/>
            <person name="Labutti K."/>
            <person name="Barry K."/>
            <person name="Miao Y."/>
            <person name="Rahimi M.J."/>
            <person name="Shen Q."/>
            <person name="Grigoriev I.V."/>
            <person name="Kubicek C.P."/>
            <person name="Druzhinina I.S."/>
        </authorList>
    </citation>
    <scope>NUCLEOTIDE SEQUENCE [LARGE SCALE GENOMIC DNA]</scope>
    <source>
        <strain evidence="2 3">ATCC 18648</strain>
    </source>
</reference>
<name>A0A2T4C4S3_TRILO</name>
<protein>
    <submittedName>
        <fullName evidence="2">Uncharacterized protein</fullName>
    </submittedName>
</protein>
<proteinExistence type="predicted"/>
<dbReference type="Proteomes" id="UP000240760">
    <property type="component" value="Unassembled WGS sequence"/>
</dbReference>
<keyword evidence="3" id="KW-1185">Reference proteome</keyword>
<dbReference type="AlphaFoldDB" id="A0A2T4C4S3"/>
<evidence type="ECO:0000313" key="3">
    <source>
        <dbReference type="Proteomes" id="UP000240760"/>
    </source>
</evidence>
<feature type="region of interest" description="Disordered" evidence="1">
    <location>
        <begin position="24"/>
        <end position="46"/>
    </location>
</feature>
<organism evidence="2 3">
    <name type="scientific">Trichoderma longibrachiatum ATCC 18648</name>
    <dbReference type="NCBI Taxonomy" id="983965"/>
    <lineage>
        <taxon>Eukaryota</taxon>
        <taxon>Fungi</taxon>
        <taxon>Dikarya</taxon>
        <taxon>Ascomycota</taxon>
        <taxon>Pezizomycotina</taxon>
        <taxon>Sordariomycetes</taxon>
        <taxon>Hypocreomycetidae</taxon>
        <taxon>Hypocreales</taxon>
        <taxon>Hypocreaceae</taxon>
        <taxon>Trichoderma</taxon>
    </lineage>
</organism>
<accession>A0A2T4C4S3</accession>
<evidence type="ECO:0000313" key="2">
    <source>
        <dbReference type="EMBL" id="PTB76524.1"/>
    </source>
</evidence>
<sequence length="91" mass="9790">MTMRLAWGKDASGDQMRFVPLHRSIASPDSPRTPAGEGPSFQVSSPVSGAGLVREIQPARNIGLVGSTRDEMRIFPDDDDRGVRRPEGNAG</sequence>